<sequence length="124" mass="11380">MHFAVAPGGADGACTGLWTQLPLELMYESGPQADPGSLAGGGATVGAGAGGAGAGGGGRNATVVRGTAAGGGAGATVVTGGLVAVEVGALVAVGTLVVLDGTRLVELIVVVAGKVADVRDGTAG</sequence>
<name>A0ABW6QKY3_9NOCA</name>
<dbReference type="RefSeq" id="WP_387716132.1">
    <property type="nucleotide sequence ID" value="NZ_JBIAPI010000001.1"/>
</dbReference>
<dbReference type="Proteomes" id="UP001601948">
    <property type="component" value="Unassembled WGS sequence"/>
</dbReference>
<gene>
    <name evidence="1" type="ORF">ACFYV7_03625</name>
</gene>
<comment type="caution">
    <text evidence="1">The sequence shown here is derived from an EMBL/GenBank/DDBJ whole genome shotgun (WGS) entry which is preliminary data.</text>
</comment>
<evidence type="ECO:0000313" key="1">
    <source>
        <dbReference type="EMBL" id="MFF3221864.1"/>
    </source>
</evidence>
<dbReference type="EMBL" id="JBIAPI010000001">
    <property type="protein sequence ID" value="MFF3221864.1"/>
    <property type="molecule type" value="Genomic_DNA"/>
</dbReference>
<evidence type="ECO:0000313" key="2">
    <source>
        <dbReference type="Proteomes" id="UP001601948"/>
    </source>
</evidence>
<protein>
    <submittedName>
        <fullName evidence="1">Uncharacterized protein</fullName>
    </submittedName>
</protein>
<accession>A0ABW6QKY3</accession>
<proteinExistence type="predicted"/>
<reference evidence="1 2" key="1">
    <citation type="submission" date="2024-10" db="EMBL/GenBank/DDBJ databases">
        <title>The Natural Products Discovery Center: Release of the First 8490 Sequenced Strains for Exploring Actinobacteria Biosynthetic Diversity.</title>
        <authorList>
            <person name="Kalkreuter E."/>
            <person name="Kautsar S.A."/>
            <person name="Yang D."/>
            <person name="Bader C.D."/>
            <person name="Teijaro C.N."/>
            <person name="Fluegel L."/>
            <person name="Davis C.M."/>
            <person name="Simpson J.R."/>
            <person name="Lauterbach L."/>
            <person name="Steele A.D."/>
            <person name="Gui C."/>
            <person name="Meng S."/>
            <person name="Li G."/>
            <person name="Viehrig K."/>
            <person name="Ye F."/>
            <person name="Su P."/>
            <person name="Kiefer A.F."/>
            <person name="Nichols A."/>
            <person name="Cepeda A.J."/>
            <person name="Yan W."/>
            <person name="Fan B."/>
            <person name="Jiang Y."/>
            <person name="Adhikari A."/>
            <person name="Zheng C.-J."/>
            <person name="Schuster L."/>
            <person name="Cowan T.M."/>
            <person name="Smanski M.J."/>
            <person name="Chevrette M.G."/>
            <person name="De Carvalho L.P.S."/>
            <person name="Shen B."/>
        </authorList>
    </citation>
    <scope>NUCLEOTIDE SEQUENCE [LARGE SCALE GENOMIC DNA]</scope>
    <source>
        <strain evidence="1 2">NPDC003040</strain>
    </source>
</reference>
<organism evidence="1 2">
    <name type="scientific">Nocardia suismassiliense</name>
    <dbReference type="NCBI Taxonomy" id="2077092"/>
    <lineage>
        <taxon>Bacteria</taxon>
        <taxon>Bacillati</taxon>
        <taxon>Actinomycetota</taxon>
        <taxon>Actinomycetes</taxon>
        <taxon>Mycobacteriales</taxon>
        <taxon>Nocardiaceae</taxon>
        <taxon>Nocardia</taxon>
    </lineage>
</organism>
<keyword evidence="2" id="KW-1185">Reference proteome</keyword>